<accession>A0A916NHH0</accession>
<proteinExistence type="predicted"/>
<protein>
    <recommendedName>
        <fullName evidence="2">Helix-turn-helix domain-containing protein</fullName>
    </recommendedName>
</protein>
<dbReference type="EMBL" id="OU015584">
    <property type="protein sequence ID" value="CAG5082983.1"/>
    <property type="molecule type" value="Genomic_DNA"/>
</dbReference>
<dbReference type="InterPro" id="IPR041657">
    <property type="entry name" value="HTH_17"/>
</dbReference>
<reference evidence="3" key="1">
    <citation type="submission" date="2021-04" db="EMBL/GenBank/DDBJ databases">
        <authorList>
            <person name="Rodrigo-Torres L."/>
            <person name="Arahal R. D."/>
            <person name="Lucena T."/>
        </authorList>
    </citation>
    <scope>NUCLEOTIDE SEQUENCE</scope>
    <source>
        <strain evidence="3">AS29M-1</strain>
    </source>
</reference>
<evidence type="ECO:0000313" key="3">
    <source>
        <dbReference type="EMBL" id="CAG5082983.1"/>
    </source>
</evidence>
<dbReference type="SUPFAM" id="SSF46955">
    <property type="entry name" value="Putative DNA-binding domain"/>
    <property type="match status" value="1"/>
</dbReference>
<dbReference type="Proteomes" id="UP000683507">
    <property type="component" value="Chromosome"/>
</dbReference>
<dbReference type="GO" id="GO:0003677">
    <property type="term" value="F:DNA binding"/>
    <property type="evidence" value="ECO:0007669"/>
    <property type="project" value="InterPro"/>
</dbReference>
<gene>
    <name evidence="3" type="ORF">CRYO30217_02060</name>
</gene>
<dbReference type="InterPro" id="IPR009061">
    <property type="entry name" value="DNA-bd_dom_put_sf"/>
</dbReference>
<dbReference type="NCBIfam" id="TIGR01764">
    <property type="entry name" value="excise"/>
    <property type="match status" value="1"/>
</dbReference>
<keyword evidence="1" id="KW-0175">Coiled coil</keyword>
<feature type="domain" description="Helix-turn-helix" evidence="2">
    <location>
        <begin position="48"/>
        <end position="95"/>
    </location>
</feature>
<dbReference type="KEGG" id="ptan:CRYO30217_02060"/>
<sequence>MNYIDLDDSDIPRGVHFKALIGLLEDALKEIEELKNEIVNLNHPHPIMTKEEVAELLGVSLRTVSNLVNQGELTPYYLGERLVRFKREEVIKSLKRLGNLFDPKKERFY</sequence>
<dbReference type="AlphaFoldDB" id="A0A916NHH0"/>
<dbReference type="InterPro" id="IPR010093">
    <property type="entry name" value="SinI_DNA-bd"/>
</dbReference>
<evidence type="ECO:0000259" key="2">
    <source>
        <dbReference type="Pfam" id="PF12728"/>
    </source>
</evidence>
<keyword evidence="4" id="KW-1185">Reference proteome</keyword>
<dbReference type="RefSeq" id="WP_258542271.1">
    <property type="nucleotide sequence ID" value="NZ_OU015584.1"/>
</dbReference>
<dbReference type="Pfam" id="PF12728">
    <property type="entry name" value="HTH_17"/>
    <property type="match status" value="1"/>
</dbReference>
<feature type="coiled-coil region" evidence="1">
    <location>
        <begin position="17"/>
        <end position="44"/>
    </location>
</feature>
<evidence type="ECO:0000256" key="1">
    <source>
        <dbReference type="SAM" id="Coils"/>
    </source>
</evidence>
<evidence type="ECO:0000313" key="4">
    <source>
        <dbReference type="Proteomes" id="UP000683507"/>
    </source>
</evidence>
<organism evidence="3 4">
    <name type="scientific">Parvicella tangerina</name>
    <dbReference type="NCBI Taxonomy" id="2829795"/>
    <lineage>
        <taxon>Bacteria</taxon>
        <taxon>Pseudomonadati</taxon>
        <taxon>Bacteroidota</taxon>
        <taxon>Flavobacteriia</taxon>
        <taxon>Flavobacteriales</taxon>
        <taxon>Parvicellaceae</taxon>
        <taxon>Parvicella</taxon>
    </lineage>
</organism>
<name>A0A916NHH0_9FLAO</name>